<feature type="domain" description="HTH araC/xylS-type" evidence="5">
    <location>
        <begin position="392"/>
        <end position="491"/>
    </location>
</feature>
<dbReference type="Proteomes" id="UP000741863">
    <property type="component" value="Unassembled WGS sequence"/>
</dbReference>
<name>A0ABS2P7I3_9BACL</name>
<dbReference type="InterPro" id="IPR009057">
    <property type="entry name" value="Homeodomain-like_sf"/>
</dbReference>
<dbReference type="Gene3D" id="3.40.50.2300">
    <property type="match status" value="1"/>
</dbReference>
<evidence type="ECO:0000259" key="5">
    <source>
        <dbReference type="PROSITE" id="PS01124"/>
    </source>
</evidence>
<keyword evidence="2" id="KW-0238">DNA-binding</keyword>
<keyword evidence="1" id="KW-0805">Transcription regulation</keyword>
<evidence type="ECO:0000313" key="7">
    <source>
        <dbReference type="EMBL" id="MBM7631316.1"/>
    </source>
</evidence>
<accession>A0ABS2P7I3</accession>
<dbReference type="SUPFAM" id="SSF52172">
    <property type="entry name" value="CheY-like"/>
    <property type="match status" value="1"/>
</dbReference>
<dbReference type="InterPro" id="IPR020449">
    <property type="entry name" value="Tscrpt_reg_AraC-type_HTH"/>
</dbReference>
<dbReference type="PRINTS" id="PR00032">
    <property type="entry name" value="HTHARAC"/>
</dbReference>
<dbReference type="SUPFAM" id="SSF46689">
    <property type="entry name" value="Homeodomain-like"/>
    <property type="match status" value="1"/>
</dbReference>
<dbReference type="PROSITE" id="PS01124">
    <property type="entry name" value="HTH_ARAC_FAMILY_2"/>
    <property type="match status" value="1"/>
</dbReference>
<keyword evidence="3" id="KW-0804">Transcription</keyword>
<dbReference type="InterPro" id="IPR018060">
    <property type="entry name" value="HTH_AraC"/>
</dbReference>
<dbReference type="PROSITE" id="PS00041">
    <property type="entry name" value="HTH_ARAC_FAMILY_1"/>
    <property type="match status" value="1"/>
</dbReference>
<gene>
    <name evidence="7" type="ORF">JOD17_000407</name>
</gene>
<protein>
    <submittedName>
        <fullName evidence="7">YesN/AraC family two-component response regulator</fullName>
    </submittedName>
</protein>
<dbReference type="InterPro" id="IPR001789">
    <property type="entry name" value="Sig_transdc_resp-reg_receiver"/>
</dbReference>
<feature type="domain" description="Response regulatory" evidence="6">
    <location>
        <begin position="4"/>
        <end position="120"/>
    </location>
</feature>
<dbReference type="PANTHER" id="PTHR43280:SF2">
    <property type="entry name" value="HTH-TYPE TRANSCRIPTIONAL REGULATOR EXSA"/>
    <property type="match status" value="1"/>
</dbReference>
<dbReference type="PANTHER" id="PTHR43280">
    <property type="entry name" value="ARAC-FAMILY TRANSCRIPTIONAL REGULATOR"/>
    <property type="match status" value="1"/>
</dbReference>
<comment type="caution">
    <text evidence="4">Lacks conserved residue(s) required for the propagation of feature annotation.</text>
</comment>
<dbReference type="PROSITE" id="PS50110">
    <property type="entry name" value="RESPONSE_REGULATORY"/>
    <property type="match status" value="1"/>
</dbReference>
<dbReference type="SMART" id="SM00342">
    <property type="entry name" value="HTH_ARAC"/>
    <property type="match status" value="1"/>
</dbReference>
<comment type="caution">
    <text evidence="7">The sequence shown here is derived from an EMBL/GenBank/DDBJ whole genome shotgun (WGS) entry which is preliminary data.</text>
</comment>
<evidence type="ECO:0000256" key="2">
    <source>
        <dbReference type="ARBA" id="ARBA00023125"/>
    </source>
</evidence>
<evidence type="ECO:0000313" key="8">
    <source>
        <dbReference type="Proteomes" id="UP000741863"/>
    </source>
</evidence>
<evidence type="ECO:0000256" key="3">
    <source>
        <dbReference type="ARBA" id="ARBA00023163"/>
    </source>
</evidence>
<reference evidence="7 8" key="1">
    <citation type="submission" date="2021-01" db="EMBL/GenBank/DDBJ databases">
        <title>Genomic Encyclopedia of Type Strains, Phase IV (KMG-IV): sequencing the most valuable type-strain genomes for metagenomic binning, comparative biology and taxonomic classification.</title>
        <authorList>
            <person name="Goeker M."/>
        </authorList>
    </citation>
    <scope>NUCLEOTIDE SEQUENCE [LARGE SCALE GENOMIC DNA]</scope>
    <source>
        <strain evidence="7 8">DSM 25540</strain>
    </source>
</reference>
<dbReference type="Pfam" id="PF12833">
    <property type="entry name" value="HTH_18"/>
    <property type="match status" value="1"/>
</dbReference>
<evidence type="ECO:0000256" key="1">
    <source>
        <dbReference type="ARBA" id="ARBA00023015"/>
    </source>
</evidence>
<organism evidence="7 8">
    <name type="scientific">Geomicrobium sediminis</name>
    <dbReference type="NCBI Taxonomy" id="1347788"/>
    <lineage>
        <taxon>Bacteria</taxon>
        <taxon>Bacillati</taxon>
        <taxon>Bacillota</taxon>
        <taxon>Bacilli</taxon>
        <taxon>Bacillales</taxon>
        <taxon>Geomicrobium</taxon>
    </lineage>
</organism>
<evidence type="ECO:0000259" key="6">
    <source>
        <dbReference type="PROSITE" id="PS50110"/>
    </source>
</evidence>
<evidence type="ECO:0000256" key="4">
    <source>
        <dbReference type="PROSITE-ProRule" id="PRU00169"/>
    </source>
</evidence>
<proteinExistence type="predicted"/>
<keyword evidence="8" id="KW-1185">Reference proteome</keyword>
<sequence length="497" mass="57581">MSTQFVVADRDQNDRIGMKWVIETMDDQHFVRNFTTTYDETVVMLAQNEADIVIIELDMIASEDHEDLASAIARFQGTIIAVASKANFEAGKCAVEIGAKALLRKPVQADDLKRAVSTVTKWNSHRLQTSSQLPSLSKRERVLQQIYGKEIQSELEFSMLMFRTRNRETVSLIEYVLQLSALQPFTHTITCTEDSVFVIIDQQSTKTYNLPNECLNAWPYYDHNPLVVSYFVSTGKNTYHQGYLSCQRINLQTYFSGEGKVLFANQSKSDQRFDFPFLTIEDHRLLLSFIQHRDEFSFIEWCKEWLYTYEEEGRSLLFTKKRTAVCIEFLYYELDSSITKDGETGVQLATKVQEIGHVDHAEQILSILTEAFQMIVQLQANEKTTISVEIVKSALHYMKSQYNNPLLTLKDVADYVDRNPSYLGQLFVQHEQGTFRQVLRDFRLDAAKKKLTMTRQSVKQLAYDVGYRDPNYFSRQFKDKTGLSPRAYRDEHKEPRS</sequence>
<dbReference type="RefSeq" id="WP_204695470.1">
    <property type="nucleotide sequence ID" value="NZ_JAFBEC010000001.1"/>
</dbReference>
<dbReference type="InterPro" id="IPR011006">
    <property type="entry name" value="CheY-like_superfamily"/>
</dbReference>
<dbReference type="InterPro" id="IPR018062">
    <property type="entry name" value="HTH_AraC-typ_CS"/>
</dbReference>
<dbReference type="Gene3D" id="1.10.10.60">
    <property type="entry name" value="Homeodomain-like"/>
    <property type="match status" value="2"/>
</dbReference>
<dbReference type="EMBL" id="JAFBEC010000001">
    <property type="protein sequence ID" value="MBM7631316.1"/>
    <property type="molecule type" value="Genomic_DNA"/>
</dbReference>